<proteinExistence type="predicted"/>
<comment type="caution">
    <text evidence="1">The sequence shown here is derived from an EMBL/GenBank/DDBJ whole genome shotgun (WGS) entry which is preliminary data.</text>
</comment>
<dbReference type="EMBL" id="CM042031">
    <property type="protein sequence ID" value="KAI3784586.1"/>
    <property type="molecule type" value="Genomic_DNA"/>
</dbReference>
<name>A0ACB9GNK3_9ASTR</name>
<reference evidence="1 2" key="2">
    <citation type="journal article" date="2022" name="Mol. Ecol. Resour.">
        <title>The genomes of chicory, endive, great burdock and yacon provide insights into Asteraceae paleo-polyploidization history and plant inulin production.</title>
        <authorList>
            <person name="Fan W."/>
            <person name="Wang S."/>
            <person name="Wang H."/>
            <person name="Wang A."/>
            <person name="Jiang F."/>
            <person name="Liu H."/>
            <person name="Zhao H."/>
            <person name="Xu D."/>
            <person name="Zhang Y."/>
        </authorList>
    </citation>
    <scope>NUCLEOTIDE SEQUENCE [LARGE SCALE GENOMIC DNA]</scope>
    <source>
        <strain evidence="2">cv. Yunnan</strain>
        <tissue evidence="1">Leaves</tissue>
    </source>
</reference>
<organism evidence="1 2">
    <name type="scientific">Smallanthus sonchifolius</name>
    <dbReference type="NCBI Taxonomy" id="185202"/>
    <lineage>
        <taxon>Eukaryota</taxon>
        <taxon>Viridiplantae</taxon>
        <taxon>Streptophyta</taxon>
        <taxon>Embryophyta</taxon>
        <taxon>Tracheophyta</taxon>
        <taxon>Spermatophyta</taxon>
        <taxon>Magnoliopsida</taxon>
        <taxon>eudicotyledons</taxon>
        <taxon>Gunneridae</taxon>
        <taxon>Pentapetalae</taxon>
        <taxon>asterids</taxon>
        <taxon>campanulids</taxon>
        <taxon>Asterales</taxon>
        <taxon>Asteraceae</taxon>
        <taxon>Asteroideae</taxon>
        <taxon>Heliantheae alliance</taxon>
        <taxon>Millerieae</taxon>
        <taxon>Smallanthus</taxon>
    </lineage>
</organism>
<evidence type="ECO:0000313" key="1">
    <source>
        <dbReference type="EMBL" id="KAI3784586.1"/>
    </source>
</evidence>
<sequence length="241" mass="27751">MSNWEMKNKSRDYKLIAQVTEFERRRLHEEAKLKLTQELATNESKLNDLQTSLTAALTERNRRLKEQVSSEGHRLRYQISSLMEENKQLNETHGNAKKQFQITMTTLEEQVKEHTSNEKRDTFTKGVGTSLTPGREGRATHFIPKQIRVLMQVEGLTNDEVKSRARDIHAAGICNMLTFAYFWLLDGRVQLMSIKFDCYNVYSRPILFLIPLVVSQIHVVVDLILPSPEPFCQRTKGGGGK</sequence>
<protein>
    <submittedName>
        <fullName evidence="1">Uncharacterized protein</fullName>
    </submittedName>
</protein>
<dbReference type="Proteomes" id="UP001056120">
    <property type="component" value="Linkage Group LG14"/>
</dbReference>
<reference evidence="2" key="1">
    <citation type="journal article" date="2022" name="Mol. Ecol. Resour.">
        <title>The genomes of chicory, endive, great burdock and yacon provide insights into Asteraceae palaeo-polyploidization history and plant inulin production.</title>
        <authorList>
            <person name="Fan W."/>
            <person name="Wang S."/>
            <person name="Wang H."/>
            <person name="Wang A."/>
            <person name="Jiang F."/>
            <person name="Liu H."/>
            <person name="Zhao H."/>
            <person name="Xu D."/>
            <person name="Zhang Y."/>
        </authorList>
    </citation>
    <scope>NUCLEOTIDE SEQUENCE [LARGE SCALE GENOMIC DNA]</scope>
    <source>
        <strain evidence="2">cv. Yunnan</strain>
    </source>
</reference>
<accession>A0ACB9GNK3</accession>
<gene>
    <name evidence="1" type="ORF">L1987_43688</name>
</gene>
<keyword evidence="2" id="KW-1185">Reference proteome</keyword>
<evidence type="ECO:0000313" key="2">
    <source>
        <dbReference type="Proteomes" id="UP001056120"/>
    </source>
</evidence>